<organism evidence="2 3">
    <name type="scientific">Nephila pilipes</name>
    <name type="common">Giant wood spider</name>
    <name type="synonym">Nephila maculata</name>
    <dbReference type="NCBI Taxonomy" id="299642"/>
    <lineage>
        <taxon>Eukaryota</taxon>
        <taxon>Metazoa</taxon>
        <taxon>Ecdysozoa</taxon>
        <taxon>Arthropoda</taxon>
        <taxon>Chelicerata</taxon>
        <taxon>Arachnida</taxon>
        <taxon>Araneae</taxon>
        <taxon>Araneomorphae</taxon>
        <taxon>Entelegynae</taxon>
        <taxon>Araneoidea</taxon>
        <taxon>Nephilidae</taxon>
        <taxon>Nephila</taxon>
    </lineage>
</organism>
<reference evidence="2" key="1">
    <citation type="submission" date="2020-08" db="EMBL/GenBank/DDBJ databases">
        <title>Multicomponent nature underlies the extraordinary mechanical properties of spider dragline silk.</title>
        <authorList>
            <person name="Kono N."/>
            <person name="Nakamura H."/>
            <person name="Mori M."/>
            <person name="Yoshida Y."/>
            <person name="Ohtoshi R."/>
            <person name="Malay A.D."/>
            <person name="Moran D.A.P."/>
            <person name="Tomita M."/>
            <person name="Numata K."/>
            <person name="Arakawa K."/>
        </authorList>
    </citation>
    <scope>NUCLEOTIDE SEQUENCE</scope>
</reference>
<evidence type="ECO:0000313" key="3">
    <source>
        <dbReference type="Proteomes" id="UP000887013"/>
    </source>
</evidence>
<dbReference type="EMBL" id="BMAW01057722">
    <property type="protein sequence ID" value="GFT12470.1"/>
    <property type="molecule type" value="Genomic_DNA"/>
</dbReference>
<evidence type="ECO:0000256" key="1">
    <source>
        <dbReference type="SAM" id="MobiDB-lite"/>
    </source>
</evidence>
<evidence type="ECO:0000313" key="2">
    <source>
        <dbReference type="EMBL" id="GFT12470.1"/>
    </source>
</evidence>
<dbReference type="AlphaFoldDB" id="A0A8X6TIM9"/>
<keyword evidence="3" id="KW-1185">Reference proteome</keyword>
<sequence length="122" mass="13655">MWTKPVTQAYGFDPPGTKSRSKFLSDPQQKGIQTKINFWLICLEQRSNPALIALLYESGASRTPPRKSKVKYCHLSSGNSAEREANDPDVFSRSCEIGRKDNLSTLVLIRVYISLICGDGLF</sequence>
<feature type="region of interest" description="Disordered" evidence="1">
    <location>
        <begin position="1"/>
        <end position="26"/>
    </location>
</feature>
<gene>
    <name evidence="2" type="ORF">NPIL_402911</name>
</gene>
<dbReference type="Proteomes" id="UP000887013">
    <property type="component" value="Unassembled WGS sequence"/>
</dbReference>
<proteinExistence type="predicted"/>
<name>A0A8X6TIM9_NEPPI</name>
<comment type="caution">
    <text evidence="2">The sequence shown here is derived from an EMBL/GenBank/DDBJ whole genome shotgun (WGS) entry which is preliminary data.</text>
</comment>
<protein>
    <submittedName>
        <fullName evidence="2">Uncharacterized protein</fullName>
    </submittedName>
</protein>
<accession>A0A8X6TIM9</accession>